<dbReference type="GO" id="GO:0006629">
    <property type="term" value="P:lipid metabolic process"/>
    <property type="evidence" value="ECO:0007669"/>
    <property type="project" value="UniProtKB-KW"/>
</dbReference>
<gene>
    <name evidence="3" type="ORF">KAM343_14220</name>
</gene>
<protein>
    <recommendedName>
        <fullName evidence="2">PNPLA domain-containing protein</fullName>
    </recommendedName>
</protein>
<reference evidence="3" key="1">
    <citation type="submission" date="2021-07" db="EMBL/GenBank/DDBJ databases">
        <title>Draft genome sequence of carbapenem-resistant Aeromonas spp. in Japan.</title>
        <authorList>
            <person name="Maehana S."/>
            <person name="Suzuki M."/>
            <person name="Kitasato H."/>
        </authorList>
    </citation>
    <scope>NUCLEOTIDE SEQUENCE</scope>
    <source>
        <strain evidence="3">KAM343</strain>
    </source>
</reference>
<dbReference type="InterPro" id="IPR002641">
    <property type="entry name" value="PNPLA_dom"/>
</dbReference>
<dbReference type="SUPFAM" id="SSF52151">
    <property type="entry name" value="FabD/lysophospholipase-like"/>
    <property type="match status" value="1"/>
</dbReference>
<keyword evidence="1" id="KW-0443">Lipid metabolism</keyword>
<dbReference type="EMBL" id="BPNI01000020">
    <property type="protein sequence ID" value="GJA40626.1"/>
    <property type="molecule type" value="Genomic_DNA"/>
</dbReference>
<dbReference type="AlphaFoldDB" id="A0AAV4YID1"/>
<feature type="domain" description="PNPLA" evidence="2">
    <location>
        <begin position="11"/>
        <end position="199"/>
    </location>
</feature>
<dbReference type="Pfam" id="PF01734">
    <property type="entry name" value="Patatin"/>
    <property type="match status" value="1"/>
</dbReference>
<evidence type="ECO:0000313" key="3">
    <source>
        <dbReference type="EMBL" id="GJA40626.1"/>
    </source>
</evidence>
<comment type="caution">
    <text evidence="3">The sequence shown here is derived from an EMBL/GenBank/DDBJ whole genome shotgun (WGS) entry which is preliminary data.</text>
</comment>
<evidence type="ECO:0000313" key="4">
    <source>
        <dbReference type="Proteomes" id="UP000886939"/>
    </source>
</evidence>
<dbReference type="InterPro" id="IPR016035">
    <property type="entry name" value="Acyl_Trfase/lysoPLipase"/>
</dbReference>
<evidence type="ECO:0000259" key="2">
    <source>
        <dbReference type="Pfam" id="PF01734"/>
    </source>
</evidence>
<name>A0AAV4YID1_AERCA</name>
<organism evidence="3 4">
    <name type="scientific">Aeromonas caviae</name>
    <name type="common">Aeromonas punctata</name>
    <dbReference type="NCBI Taxonomy" id="648"/>
    <lineage>
        <taxon>Bacteria</taxon>
        <taxon>Pseudomonadati</taxon>
        <taxon>Pseudomonadota</taxon>
        <taxon>Gammaproteobacteria</taxon>
        <taxon>Aeromonadales</taxon>
        <taxon>Aeromonadaceae</taxon>
        <taxon>Aeromonas</taxon>
    </lineage>
</organism>
<accession>A0AAV4YID1</accession>
<evidence type="ECO:0000256" key="1">
    <source>
        <dbReference type="ARBA" id="ARBA00023098"/>
    </source>
</evidence>
<proteinExistence type="predicted"/>
<dbReference type="Gene3D" id="3.40.1090.10">
    <property type="entry name" value="Cytosolic phospholipase A2 catalytic domain"/>
    <property type="match status" value="1"/>
</dbReference>
<dbReference type="Proteomes" id="UP000886939">
    <property type="component" value="Unassembled WGS sequence"/>
</dbReference>
<sequence length="231" mass="25881">MNRKNNMKNGLSLSGGGFRATLYSLGSLIRLNEVGLMRELNTITSVSGGSITAGWLMLNWSKLNFKNNIDKPHLFTAENFHEAITEPLLEFCSRDIVGRKEIFLSKLLPCYSAINSVKSKYNKFLFGDVLLKDIELSHGDPEFIFYGTNLDTGSSVRIQKNTVRDYNIGIAHGHSLSLAQAISISSGFPPFLSPIIIDSSDWDWNSSGYEKLPKNVLDRLRQRLTDIPHLI</sequence>